<feature type="region of interest" description="Disordered" evidence="1">
    <location>
        <begin position="53"/>
        <end position="115"/>
    </location>
</feature>
<comment type="caution">
    <text evidence="2">The sequence shown here is derived from an EMBL/GenBank/DDBJ whole genome shotgun (WGS) entry which is preliminary data.</text>
</comment>
<accession>A0A074LN95</accession>
<feature type="compositionally biased region" description="Basic and acidic residues" evidence="1">
    <location>
        <begin position="71"/>
        <end position="90"/>
    </location>
</feature>
<dbReference type="AlphaFoldDB" id="A0A074LN95"/>
<protein>
    <submittedName>
        <fullName evidence="2">Uncharacterized protein</fullName>
    </submittedName>
</protein>
<organism evidence="2 3">
    <name type="scientific">Tumebacillus flagellatus</name>
    <dbReference type="NCBI Taxonomy" id="1157490"/>
    <lineage>
        <taxon>Bacteria</taxon>
        <taxon>Bacillati</taxon>
        <taxon>Bacillota</taxon>
        <taxon>Bacilli</taxon>
        <taxon>Bacillales</taxon>
        <taxon>Alicyclobacillaceae</taxon>
        <taxon>Tumebacillus</taxon>
    </lineage>
</organism>
<feature type="compositionally biased region" description="Polar residues" evidence="1">
    <location>
        <begin position="95"/>
        <end position="115"/>
    </location>
</feature>
<feature type="compositionally biased region" description="Basic and acidic residues" evidence="1">
    <location>
        <begin position="8"/>
        <end position="17"/>
    </location>
</feature>
<evidence type="ECO:0000313" key="2">
    <source>
        <dbReference type="EMBL" id="KEO81985.1"/>
    </source>
</evidence>
<keyword evidence="3" id="KW-1185">Reference proteome</keyword>
<reference evidence="2 3" key="1">
    <citation type="journal article" date="2013" name="Int. J. Syst. Evol. Microbiol.">
        <title>Tumebacillus flagellatus sp. nov., an alpha-amylase/pullulanase-producing bacterium isolated from cassava wastewater.</title>
        <authorList>
            <person name="Wang Q."/>
            <person name="Xie N."/>
            <person name="Qin Y."/>
            <person name="Shen N."/>
            <person name="Zhu J."/>
            <person name="Mi H."/>
            <person name="Huang R."/>
        </authorList>
    </citation>
    <scope>NUCLEOTIDE SEQUENCE [LARGE SCALE GENOMIC DNA]</scope>
    <source>
        <strain evidence="2 3">GST4</strain>
    </source>
</reference>
<evidence type="ECO:0000313" key="3">
    <source>
        <dbReference type="Proteomes" id="UP000027931"/>
    </source>
</evidence>
<evidence type="ECO:0000256" key="1">
    <source>
        <dbReference type="SAM" id="MobiDB-lite"/>
    </source>
</evidence>
<dbReference type="EMBL" id="JMIR01000029">
    <property type="protein sequence ID" value="KEO81985.1"/>
    <property type="molecule type" value="Genomic_DNA"/>
</dbReference>
<proteinExistence type="predicted"/>
<name>A0A074LN95_9BACL</name>
<gene>
    <name evidence="2" type="ORF">EL26_17590</name>
</gene>
<dbReference type="STRING" id="1157490.EL26_17590"/>
<feature type="region of interest" description="Disordered" evidence="1">
    <location>
        <begin position="1"/>
        <end position="29"/>
    </location>
</feature>
<sequence length="115" mass="13453">MCRARAARSGERGSCQRERKHRREQQLQEQQQIATEFLPRAVRFHLAEQFLPEQDAGDGLVDVRSLQQIQSEDRRERQQPEQHVRREQFHPDTTPVGNNRRNTASSTLSFAESKT</sequence>
<dbReference type="Proteomes" id="UP000027931">
    <property type="component" value="Unassembled WGS sequence"/>
</dbReference>